<dbReference type="FunFam" id="3.40.50.620:FF:000032">
    <property type="entry name" value="Valine--tRNA ligase"/>
    <property type="match status" value="1"/>
</dbReference>
<dbReference type="InterPro" id="IPR002303">
    <property type="entry name" value="Valyl-tRNA_ligase"/>
</dbReference>
<comment type="domain">
    <text evidence="12">The C-terminal coiled-coil domain is crucial for aminoacylation activity.</text>
</comment>
<evidence type="ECO:0000256" key="3">
    <source>
        <dbReference type="ARBA" id="ARBA00022490"/>
    </source>
</evidence>
<keyword evidence="9 12" id="KW-0030">Aminoacyl-tRNA synthetase</keyword>
<evidence type="ECO:0000256" key="7">
    <source>
        <dbReference type="ARBA" id="ARBA00022917"/>
    </source>
</evidence>
<evidence type="ECO:0000256" key="9">
    <source>
        <dbReference type="ARBA" id="ARBA00023146"/>
    </source>
</evidence>
<accession>A0A173WNF2</accession>
<dbReference type="InterPro" id="IPR033705">
    <property type="entry name" value="Anticodon_Ia_Val"/>
</dbReference>
<dbReference type="OrthoDB" id="9810365at2"/>
<dbReference type="InterPro" id="IPR002300">
    <property type="entry name" value="aa-tRNA-synth_Ia"/>
</dbReference>
<dbReference type="FunFam" id="1.10.730.10:FF:000014">
    <property type="entry name" value="Valine--tRNA ligase"/>
    <property type="match status" value="1"/>
</dbReference>
<dbReference type="PRINTS" id="PR00986">
    <property type="entry name" value="TRNASYNTHVAL"/>
</dbReference>
<dbReference type="SUPFAM" id="SSF47323">
    <property type="entry name" value="Anticodon-binding domain of a subclass of class I aminoacyl-tRNA synthetases"/>
    <property type="match status" value="1"/>
</dbReference>
<comment type="catalytic activity">
    <reaction evidence="10 12">
        <text>tRNA(Val) + L-valine + ATP = L-valyl-tRNA(Val) + AMP + diphosphate</text>
        <dbReference type="Rhea" id="RHEA:10704"/>
        <dbReference type="Rhea" id="RHEA-COMP:9672"/>
        <dbReference type="Rhea" id="RHEA-COMP:9708"/>
        <dbReference type="ChEBI" id="CHEBI:30616"/>
        <dbReference type="ChEBI" id="CHEBI:33019"/>
        <dbReference type="ChEBI" id="CHEBI:57762"/>
        <dbReference type="ChEBI" id="CHEBI:78442"/>
        <dbReference type="ChEBI" id="CHEBI:78537"/>
        <dbReference type="ChEBI" id="CHEBI:456215"/>
        <dbReference type="EC" id="6.1.1.9"/>
    </reaction>
</comment>
<keyword evidence="5 12" id="KW-0547">Nucleotide-binding</keyword>
<dbReference type="RefSeq" id="WP_055160052.1">
    <property type="nucleotide sequence ID" value="NZ_CABIWZ010000001.1"/>
</dbReference>
<dbReference type="Pfam" id="PF08264">
    <property type="entry name" value="Anticodon_1"/>
    <property type="match status" value="1"/>
</dbReference>
<feature type="domain" description="Methionyl/Valyl/Leucyl/Isoleucyl-tRNA synthetase anticodon-binding" evidence="14">
    <location>
        <begin position="615"/>
        <end position="764"/>
    </location>
</feature>
<dbReference type="SUPFAM" id="SSF50677">
    <property type="entry name" value="ValRS/IleRS/LeuRS editing domain"/>
    <property type="match status" value="1"/>
</dbReference>
<evidence type="ECO:0000259" key="13">
    <source>
        <dbReference type="Pfam" id="PF00133"/>
    </source>
</evidence>
<dbReference type="Proteomes" id="UP000095546">
    <property type="component" value="Unassembled WGS sequence"/>
</dbReference>
<dbReference type="PANTHER" id="PTHR11946:SF93">
    <property type="entry name" value="VALINE--TRNA LIGASE, CHLOROPLASTIC_MITOCHONDRIAL 2"/>
    <property type="match status" value="1"/>
</dbReference>
<dbReference type="HAMAP" id="MF_02004">
    <property type="entry name" value="Val_tRNA_synth_type1"/>
    <property type="match status" value="1"/>
</dbReference>
<dbReference type="GO" id="GO:0002161">
    <property type="term" value="F:aminoacyl-tRNA deacylase activity"/>
    <property type="evidence" value="ECO:0007669"/>
    <property type="project" value="InterPro"/>
</dbReference>
<dbReference type="NCBIfam" id="NF004349">
    <property type="entry name" value="PRK05729.1"/>
    <property type="match status" value="1"/>
</dbReference>
<dbReference type="InterPro" id="IPR001412">
    <property type="entry name" value="aa-tRNA-synth_I_CS"/>
</dbReference>
<comment type="subunit">
    <text evidence="2 12">Monomer.</text>
</comment>
<feature type="domain" description="Aminoacyl-tRNA synthetase class Ia" evidence="13">
    <location>
        <begin position="23"/>
        <end position="570"/>
    </location>
</feature>
<dbReference type="InterPro" id="IPR009080">
    <property type="entry name" value="tRNAsynth_Ia_anticodon-bd"/>
</dbReference>
<name>A0A173WNF2_9FIRM</name>
<dbReference type="PANTHER" id="PTHR11946">
    <property type="entry name" value="VALYL-TRNA SYNTHETASES"/>
    <property type="match status" value="1"/>
</dbReference>
<feature type="binding site" evidence="12">
    <location>
        <position position="535"/>
    </location>
    <ligand>
        <name>ATP</name>
        <dbReference type="ChEBI" id="CHEBI:30616"/>
    </ligand>
</feature>
<keyword evidence="3 12" id="KW-0963">Cytoplasm</keyword>
<dbReference type="AlphaFoldDB" id="A0A173WNF2"/>
<evidence type="ECO:0000259" key="14">
    <source>
        <dbReference type="Pfam" id="PF08264"/>
    </source>
</evidence>
<keyword evidence="7 12" id="KW-0648">Protein biosynthesis</keyword>
<dbReference type="EC" id="6.1.1.9" evidence="12"/>
<comment type="domain">
    <text evidence="12">ValRS has two distinct active sites: one for aminoacylation and one for editing. The misactivated threonine is translocated from the active site to the editing site.</text>
</comment>
<evidence type="ECO:0000256" key="2">
    <source>
        <dbReference type="ARBA" id="ARBA00011245"/>
    </source>
</evidence>
<evidence type="ECO:0000256" key="11">
    <source>
        <dbReference type="ARBA" id="ARBA00060830"/>
    </source>
</evidence>
<dbReference type="PROSITE" id="PS00178">
    <property type="entry name" value="AA_TRNA_LIGASE_I"/>
    <property type="match status" value="1"/>
</dbReference>
<keyword evidence="4 12" id="KW-0436">Ligase</keyword>
<feature type="domain" description="Valyl-tRNA synthetase tRNA-binding arm" evidence="15">
    <location>
        <begin position="825"/>
        <end position="890"/>
    </location>
</feature>
<gene>
    <name evidence="12 16" type="primary">valS</name>
    <name evidence="16" type="ORF">ERS852385_00291</name>
</gene>
<evidence type="ECO:0000256" key="1">
    <source>
        <dbReference type="ARBA" id="ARBA00004496"/>
    </source>
</evidence>
<dbReference type="STRING" id="187979.ERS852385_00291"/>
<dbReference type="SUPFAM" id="SSF46589">
    <property type="entry name" value="tRNA-binding arm"/>
    <property type="match status" value="1"/>
</dbReference>
<dbReference type="FunFam" id="3.40.50.620:FF:000098">
    <property type="entry name" value="Valine--tRNA ligase"/>
    <property type="match status" value="1"/>
</dbReference>
<dbReference type="InterPro" id="IPR010978">
    <property type="entry name" value="tRNA-bd_arm"/>
</dbReference>
<dbReference type="CDD" id="cd07962">
    <property type="entry name" value="Anticodon_Ia_Val"/>
    <property type="match status" value="1"/>
</dbReference>
<proteinExistence type="inferred from homology"/>
<dbReference type="Gene3D" id="3.40.50.620">
    <property type="entry name" value="HUPs"/>
    <property type="match status" value="2"/>
</dbReference>
<dbReference type="GO" id="GO:0005829">
    <property type="term" value="C:cytosol"/>
    <property type="evidence" value="ECO:0007669"/>
    <property type="project" value="TreeGrafter"/>
</dbReference>
<evidence type="ECO:0000259" key="15">
    <source>
        <dbReference type="Pfam" id="PF10458"/>
    </source>
</evidence>
<dbReference type="InterPro" id="IPR019499">
    <property type="entry name" value="Val-tRNA_synth_tRNA-bd"/>
</dbReference>
<evidence type="ECO:0000256" key="10">
    <source>
        <dbReference type="ARBA" id="ARBA00047552"/>
    </source>
</evidence>
<dbReference type="NCBIfam" id="TIGR00422">
    <property type="entry name" value="valS"/>
    <property type="match status" value="1"/>
</dbReference>
<dbReference type="Gene3D" id="1.10.287.380">
    <property type="entry name" value="Valyl-tRNA synthetase, C-terminal domain"/>
    <property type="match status" value="1"/>
</dbReference>
<dbReference type="Gene3D" id="1.10.730.10">
    <property type="entry name" value="Isoleucyl-tRNA Synthetase, Domain 1"/>
    <property type="match status" value="1"/>
</dbReference>
<feature type="short sequence motif" description="'KMSKS' region" evidence="12">
    <location>
        <begin position="532"/>
        <end position="536"/>
    </location>
</feature>
<dbReference type="EMBL" id="CYYU01000001">
    <property type="protein sequence ID" value="CUN39608.1"/>
    <property type="molecule type" value="Genomic_DNA"/>
</dbReference>
<dbReference type="InterPro" id="IPR014729">
    <property type="entry name" value="Rossmann-like_a/b/a_fold"/>
</dbReference>
<dbReference type="InterPro" id="IPR013155">
    <property type="entry name" value="M/V/L/I-tRNA-synth_anticd-bd"/>
</dbReference>
<evidence type="ECO:0000313" key="16">
    <source>
        <dbReference type="EMBL" id="CUN39608.1"/>
    </source>
</evidence>
<comment type="function">
    <text evidence="12">Catalyzes the attachment of valine to tRNA(Val). As ValRS can inadvertently accommodate and process structurally similar amino acids such as threonine, to avoid such errors, it has a 'posttransfer' editing activity that hydrolyzes mischarged Thr-tRNA(Val) in a tRNA-dependent manner.</text>
</comment>
<evidence type="ECO:0000256" key="4">
    <source>
        <dbReference type="ARBA" id="ARBA00022598"/>
    </source>
</evidence>
<dbReference type="eggNOG" id="COG0525">
    <property type="taxonomic scope" value="Bacteria"/>
</dbReference>
<feature type="short sequence motif" description="'HIGH' region" evidence="12">
    <location>
        <begin position="52"/>
        <end position="62"/>
    </location>
</feature>
<dbReference type="SUPFAM" id="SSF52374">
    <property type="entry name" value="Nucleotidylyl transferase"/>
    <property type="match status" value="1"/>
</dbReference>
<evidence type="ECO:0000256" key="12">
    <source>
        <dbReference type="HAMAP-Rule" id="MF_02004"/>
    </source>
</evidence>
<evidence type="ECO:0000256" key="8">
    <source>
        <dbReference type="ARBA" id="ARBA00023054"/>
    </source>
</evidence>
<dbReference type="InterPro" id="IPR037118">
    <property type="entry name" value="Val-tRNA_synth_C_sf"/>
</dbReference>
<dbReference type="Gene3D" id="3.90.740.10">
    <property type="entry name" value="Valyl/Leucyl/Isoleucyl-tRNA synthetase, editing domain"/>
    <property type="match status" value="1"/>
</dbReference>
<protein>
    <recommendedName>
        <fullName evidence="12">Valine--tRNA ligase</fullName>
        <ecNumber evidence="12">6.1.1.9</ecNumber>
    </recommendedName>
    <alternativeName>
        <fullName evidence="12">Valyl-tRNA synthetase</fullName>
        <shortName evidence="12">ValRS</shortName>
    </alternativeName>
</protein>
<keyword evidence="8 12" id="KW-0175">Coiled coil</keyword>
<reference evidence="16 17" key="1">
    <citation type="submission" date="2015-09" db="EMBL/GenBank/DDBJ databases">
        <authorList>
            <consortium name="Pathogen Informatics"/>
        </authorList>
    </citation>
    <scope>NUCLEOTIDE SEQUENCE [LARGE SCALE GENOMIC DNA]</scope>
    <source>
        <strain evidence="16 17">2789STDY5608828</strain>
    </source>
</reference>
<dbReference type="CDD" id="cd00817">
    <property type="entry name" value="ValRS_core"/>
    <property type="match status" value="1"/>
</dbReference>
<dbReference type="GO" id="GO:0006438">
    <property type="term" value="P:valyl-tRNA aminoacylation"/>
    <property type="evidence" value="ECO:0007669"/>
    <property type="project" value="UniProtKB-UniRule"/>
</dbReference>
<dbReference type="InterPro" id="IPR009008">
    <property type="entry name" value="Val/Leu/Ile-tRNA-synth_edit"/>
</dbReference>
<comment type="similarity">
    <text evidence="11 12">Belongs to the class-I aminoacyl-tRNA synthetase family. ValS type 1 subfamily.</text>
</comment>
<evidence type="ECO:0000256" key="5">
    <source>
        <dbReference type="ARBA" id="ARBA00022741"/>
    </source>
</evidence>
<dbReference type="FunFam" id="1.10.287.380:FF:000001">
    <property type="entry name" value="Valine--tRNA ligase"/>
    <property type="match status" value="1"/>
</dbReference>
<sequence>MPEKEELGNNIPKVYDPQSFEKKWYEFWEKNKFFHAEVDKSKKPYSMVIPPPNVTGQLHMGHALDNTLQDILIRYHRMQGYNTVWIPGCDHAGIATQAKVEGKLREEGTNRYELGREKFLERVWDWKEKFGSRIMFQLRSLGSSLDWDRERFTMDEGCSRAVREVFVSLYEKGLIYQGTRITNWCPSCNTAISDIEVEHETEQGHLWHLRYEVEGEPGKYVEIATTRPETMFGDTGVAVHPDDERYKDLVGKTLILPVVGRRIPLFADEYVDKEFGTGAVKVTPAHDPNDFEMGQRHHLEEIKVIGNTGKMLEGAGKYAGMDRYECRKALVKELEETGVLVSVEEHEHSVGHCSRCHSTIEPLVSKQWFVKMESLAKSAIEAVKDGRIQFVPERFTKTYINWLENIRDWCISRQLWWGHRIPAWYCDDCGETSVSRTDLTACPHCGSHHIHQDEDVLDTWFSSGLWPFETFGWPDKTPELEQFYPTATLVTGYDIIFFWVARMVMMGLEFGKDIPFHHVFIHGLVRDSQGRKMSKSLGNGIDPVEVVEKYGADTLRFMLITGNTPGNDMRFYWERVESARNFANKIWNASRYMLMNLEGFDKDFKPEASDFTLADKWILSRYAKTAEGVTKNLDNFELGEAGRMIYEFIWNEFCDWYIELTKARLYDKENERAKNTALYVLSYVLEHTLRLLHPFMPFLTEEIWQKVPHDGQWKSIMIADWPAADASLRDDAAEAQMTAIMETIKTVRNLRAEVGAAPGHKSEVMLHFTESSLRPVFEENEGYLKALAAAEPVTLLADDAEKPENAMAGVVGGVEIYLPLKGLIDVEKETARLQKELDKLEKEIGRLSGKLSNEGFLKKAPEAVVAKEREKLAGYEEKKQAVEGRIQDLAKL</sequence>
<dbReference type="FunFam" id="3.90.740.10:FF:000005">
    <property type="entry name" value="Valine--tRNA ligase, mitochondrial"/>
    <property type="match status" value="1"/>
</dbReference>
<dbReference type="GO" id="GO:0005524">
    <property type="term" value="F:ATP binding"/>
    <property type="evidence" value="ECO:0007669"/>
    <property type="project" value="UniProtKB-UniRule"/>
</dbReference>
<comment type="subcellular location">
    <subcellularLocation>
        <location evidence="1 12">Cytoplasm</location>
    </subcellularLocation>
</comment>
<dbReference type="Pfam" id="PF00133">
    <property type="entry name" value="tRNA-synt_1"/>
    <property type="match status" value="1"/>
</dbReference>
<keyword evidence="17" id="KW-1185">Reference proteome</keyword>
<evidence type="ECO:0000313" key="17">
    <source>
        <dbReference type="Proteomes" id="UP000095546"/>
    </source>
</evidence>
<feature type="coiled-coil region" evidence="12">
    <location>
        <begin position="823"/>
        <end position="892"/>
    </location>
</feature>
<keyword evidence="6 12" id="KW-0067">ATP-binding</keyword>
<evidence type="ECO:0000256" key="6">
    <source>
        <dbReference type="ARBA" id="ARBA00022840"/>
    </source>
</evidence>
<dbReference type="Pfam" id="PF10458">
    <property type="entry name" value="Val_tRNA-synt_C"/>
    <property type="match status" value="1"/>
</dbReference>
<organism evidence="16 17">
    <name type="scientific">Mitsuokella jalaludinii</name>
    <dbReference type="NCBI Taxonomy" id="187979"/>
    <lineage>
        <taxon>Bacteria</taxon>
        <taxon>Bacillati</taxon>
        <taxon>Bacillota</taxon>
        <taxon>Negativicutes</taxon>
        <taxon>Selenomonadales</taxon>
        <taxon>Selenomonadaceae</taxon>
        <taxon>Mitsuokella</taxon>
    </lineage>
</organism>
<dbReference type="GO" id="GO:0004832">
    <property type="term" value="F:valine-tRNA ligase activity"/>
    <property type="evidence" value="ECO:0007669"/>
    <property type="project" value="UniProtKB-UniRule"/>
</dbReference>